<dbReference type="PROSITE" id="PS50110">
    <property type="entry name" value="RESPONSE_REGULATORY"/>
    <property type="match status" value="1"/>
</dbReference>
<dbReference type="InterPro" id="IPR001789">
    <property type="entry name" value="Sig_transdc_resp-reg_receiver"/>
</dbReference>
<dbReference type="EMBL" id="LAZR01006946">
    <property type="protein sequence ID" value="KKM88539.1"/>
    <property type="molecule type" value="Genomic_DNA"/>
</dbReference>
<name>A0A0F9L1H0_9ZZZZ</name>
<proteinExistence type="predicted"/>
<dbReference type="AlphaFoldDB" id="A0A0F9L1H0"/>
<accession>A0A0F9L1H0</accession>
<dbReference type="InterPro" id="IPR011006">
    <property type="entry name" value="CheY-like_superfamily"/>
</dbReference>
<dbReference type="Pfam" id="PF00072">
    <property type="entry name" value="Response_reg"/>
    <property type="match status" value="1"/>
</dbReference>
<gene>
    <name evidence="2" type="ORF">LCGC14_1257730</name>
</gene>
<dbReference type="Gene3D" id="3.40.50.2300">
    <property type="match status" value="1"/>
</dbReference>
<feature type="domain" description="Response regulatory" evidence="1">
    <location>
        <begin position="12"/>
        <end position="133"/>
    </location>
</feature>
<organism evidence="2">
    <name type="scientific">marine sediment metagenome</name>
    <dbReference type="NCBI Taxonomy" id="412755"/>
    <lineage>
        <taxon>unclassified sequences</taxon>
        <taxon>metagenomes</taxon>
        <taxon>ecological metagenomes</taxon>
    </lineage>
</organism>
<comment type="caution">
    <text evidence="2">The sequence shown here is derived from an EMBL/GenBank/DDBJ whole genome shotgun (WGS) entry which is preliminary data.</text>
</comment>
<evidence type="ECO:0000313" key="2">
    <source>
        <dbReference type="EMBL" id="KKM88539.1"/>
    </source>
</evidence>
<protein>
    <recommendedName>
        <fullName evidence="1">Response regulatory domain-containing protein</fullName>
    </recommendedName>
</protein>
<reference evidence="2" key="1">
    <citation type="journal article" date="2015" name="Nature">
        <title>Complex archaea that bridge the gap between prokaryotes and eukaryotes.</title>
        <authorList>
            <person name="Spang A."/>
            <person name="Saw J.H."/>
            <person name="Jorgensen S.L."/>
            <person name="Zaremba-Niedzwiedzka K."/>
            <person name="Martijn J."/>
            <person name="Lind A.E."/>
            <person name="van Eijk R."/>
            <person name="Schleper C."/>
            <person name="Guy L."/>
            <person name="Ettema T.J."/>
        </authorList>
    </citation>
    <scope>NUCLEOTIDE SEQUENCE</scope>
</reference>
<sequence length="133" mass="15490">MDSIFNLSNMRTIWVIDDDMVTLFSTSYKIHQYRPNYNVVSFHSIENAIAAYERCLSNNEQVPNVLLLDLQFPTLGGWYFLKKLEEYNISDNEIDIYILSAFSKPESTLRALKHPLVKGYFYKPVTLAELNVL</sequence>
<evidence type="ECO:0000259" key="1">
    <source>
        <dbReference type="PROSITE" id="PS50110"/>
    </source>
</evidence>
<dbReference type="GO" id="GO:0000160">
    <property type="term" value="P:phosphorelay signal transduction system"/>
    <property type="evidence" value="ECO:0007669"/>
    <property type="project" value="InterPro"/>
</dbReference>
<dbReference type="SUPFAM" id="SSF52172">
    <property type="entry name" value="CheY-like"/>
    <property type="match status" value="1"/>
</dbReference>